<dbReference type="CDD" id="cd00090">
    <property type="entry name" value="HTH_ARSR"/>
    <property type="match status" value="1"/>
</dbReference>
<feature type="region of interest" description="Disordered" evidence="1">
    <location>
        <begin position="1"/>
        <end position="20"/>
    </location>
</feature>
<dbReference type="Proteomes" id="UP000002593">
    <property type="component" value="Chromosome"/>
</dbReference>
<dbReference type="Pfam" id="PF13412">
    <property type="entry name" value="HTH_24"/>
    <property type="match status" value="1"/>
</dbReference>
<dbReference type="HOGENOM" id="CLU_2327230_0_0_2"/>
<dbReference type="EMBL" id="CP000493">
    <property type="protein sequence ID" value="ABM80547.1"/>
    <property type="molecule type" value="Genomic_DNA"/>
</dbReference>
<dbReference type="Gene3D" id="1.10.10.10">
    <property type="entry name" value="Winged helix-like DNA-binding domain superfamily/Winged helix DNA-binding domain"/>
    <property type="match status" value="1"/>
</dbReference>
<dbReference type="KEGG" id="hbu:Hbut_0691"/>
<dbReference type="InterPro" id="IPR011991">
    <property type="entry name" value="ArsR-like_HTH"/>
</dbReference>
<dbReference type="InterPro" id="IPR036388">
    <property type="entry name" value="WH-like_DNA-bd_sf"/>
</dbReference>
<dbReference type="eggNOG" id="arCOG00393">
    <property type="taxonomic scope" value="Archaea"/>
</dbReference>
<evidence type="ECO:0000313" key="3">
    <source>
        <dbReference type="Proteomes" id="UP000002593"/>
    </source>
</evidence>
<dbReference type="OrthoDB" id="386782at2157"/>
<evidence type="ECO:0000256" key="1">
    <source>
        <dbReference type="SAM" id="MobiDB-lite"/>
    </source>
</evidence>
<dbReference type="PRINTS" id="PR00033">
    <property type="entry name" value="HTHASNC"/>
</dbReference>
<proteinExistence type="predicted"/>
<dbReference type="InterPro" id="IPR036390">
    <property type="entry name" value="WH_DNA-bd_sf"/>
</dbReference>
<organism evidence="2 3">
    <name type="scientific">Hyperthermus butylicus (strain DSM 5456 / JCM 9403 / PLM1-5)</name>
    <dbReference type="NCBI Taxonomy" id="415426"/>
    <lineage>
        <taxon>Archaea</taxon>
        <taxon>Thermoproteota</taxon>
        <taxon>Thermoprotei</taxon>
        <taxon>Desulfurococcales</taxon>
        <taxon>Pyrodictiaceae</taxon>
        <taxon>Hyperthermus</taxon>
    </lineage>
</organism>
<reference evidence="2 3" key="1">
    <citation type="journal article" date="2007" name="Archaea">
        <title>The genome of Hyperthermus butylicus: a sulfur-reducing, peptide fermenting, neutrophilic Crenarchaeote growing up to 108 degrees C.</title>
        <authorList>
            <person name="Brugger K."/>
            <person name="Chen L."/>
            <person name="Stark M."/>
            <person name="Zibat A."/>
            <person name="Redder P."/>
            <person name="Ruepp A."/>
            <person name="Awayez M."/>
            <person name="She Q."/>
            <person name="Garrett R.A."/>
            <person name="Klenk H.P."/>
        </authorList>
    </citation>
    <scope>NUCLEOTIDE SEQUENCE [LARGE SCALE GENOMIC DNA]</scope>
    <source>
        <strain evidence="3">DSM 5456 / JCM 9403 / PLM1-5</strain>
    </source>
</reference>
<dbReference type="SUPFAM" id="SSF46785">
    <property type="entry name" value="Winged helix' DNA-binding domain"/>
    <property type="match status" value="1"/>
</dbReference>
<feature type="compositionally biased region" description="Low complexity" evidence="1">
    <location>
        <begin position="11"/>
        <end position="20"/>
    </location>
</feature>
<keyword evidence="3" id="KW-1185">Reference proteome</keyword>
<sequence>MIAKTSGRNGGSTASSQAAGGPEVVLGEGVLDDRDKAILHLLAREGVIGVSEIARRLALGKSVVWRKLQKLTAMGLVERVVVNGRPLYRLRPVEEPRN</sequence>
<dbReference type="EnsemblBacteria" id="ABM80547">
    <property type="protein sequence ID" value="ABM80547"/>
    <property type="gene ID" value="Hbut_0691"/>
</dbReference>
<dbReference type="AlphaFoldDB" id="A2BKN6"/>
<dbReference type="InterPro" id="IPR000485">
    <property type="entry name" value="AsnC-type_HTH_dom"/>
</dbReference>
<dbReference type="GO" id="GO:0043565">
    <property type="term" value="F:sequence-specific DNA binding"/>
    <property type="evidence" value="ECO:0007669"/>
    <property type="project" value="InterPro"/>
</dbReference>
<evidence type="ECO:0000313" key="2">
    <source>
        <dbReference type="EMBL" id="ABM80547.1"/>
    </source>
</evidence>
<gene>
    <name evidence="2" type="ordered locus">Hbut_0691</name>
</gene>
<accession>A2BKN6</accession>
<name>A2BKN6_HYPBU</name>
<protein>
    <submittedName>
        <fullName evidence="2">Transcriptional regulator, HTH-type</fullName>
    </submittedName>
</protein>